<evidence type="ECO:0000313" key="1">
    <source>
        <dbReference type="EMBL" id="HHM02242.1"/>
    </source>
</evidence>
<organism evidence="1">
    <name type="scientific">Caldithrix abyssi</name>
    <dbReference type="NCBI Taxonomy" id="187145"/>
    <lineage>
        <taxon>Bacteria</taxon>
        <taxon>Pseudomonadati</taxon>
        <taxon>Calditrichota</taxon>
        <taxon>Calditrichia</taxon>
        <taxon>Calditrichales</taxon>
        <taxon>Calditrichaceae</taxon>
        <taxon>Caldithrix</taxon>
    </lineage>
</organism>
<evidence type="ECO:0008006" key="2">
    <source>
        <dbReference type="Google" id="ProtNLM"/>
    </source>
</evidence>
<dbReference type="Proteomes" id="UP000885771">
    <property type="component" value="Unassembled WGS sequence"/>
</dbReference>
<accession>A0A7V5VEP5</accession>
<dbReference type="EMBL" id="DRLI01000168">
    <property type="protein sequence ID" value="HHM02242.1"/>
    <property type="molecule type" value="Genomic_DNA"/>
</dbReference>
<comment type="caution">
    <text evidence="1">The sequence shown here is derived from an EMBL/GenBank/DDBJ whole genome shotgun (WGS) entry which is preliminary data.</text>
</comment>
<reference evidence="1" key="1">
    <citation type="journal article" date="2020" name="mSystems">
        <title>Genome- and Community-Level Interaction Insights into Carbon Utilization and Element Cycling Functions of Hydrothermarchaeota in Hydrothermal Sediment.</title>
        <authorList>
            <person name="Zhou Z."/>
            <person name="Liu Y."/>
            <person name="Xu W."/>
            <person name="Pan J."/>
            <person name="Luo Z.H."/>
            <person name="Li M."/>
        </authorList>
    </citation>
    <scope>NUCLEOTIDE SEQUENCE [LARGE SCALE GENOMIC DNA]</scope>
    <source>
        <strain evidence="1">HyVt-460</strain>
    </source>
</reference>
<name>A0A7V5VEP5_CALAY</name>
<gene>
    <name evidence="1" type="ORF">ENJ15_04460</name>
</gene>
<proteinExistence type="predicted"/>
<protein>
    <recommendedName>
        <fullName evidence="2">Phage major capsid protein</fullName>
    </recommendedName>
</protein>
<sequence>MKIQEISASDQVTGAVVAAMIGRSTVLEFAEFYSMIGNADYARKAASATGGRFRALDNDYPANQVTPNFANPALKILGDKVEVDKAHERRGADIPSVRARELNNFAMNLGKQFQNYFFNGDSGADPNAFDGLKVKLPAGQKITAAANGLSVDTGNSDAATKNQQNFLELLDELIETVDGGAQVIYADGKVISRLTNIARGFVRWEVNEFGKPVMYYNEVPIRPAGYDRNGNRVLPHTETVGTSTNCTSLYAVRFGEKADTTLATNIGVEVSDLGIVGVHYTHNVDFDTDLAILNDKSAARLEGIIIP</sequence>
<dbReference type="AlphaFoldDB" id="A0A7V5VEP5"/>
<dbReference type="NCBIfam" id="NF045672">
    <property type="entry name" value="MCP_gp7_epsi_15"/>
    <property type="match status" value="1"/>
</dbReference>
<dbReference type="InterPro" id="IPR048813">
    <property type="entry name" value="GP7-like"/>
</dbReference>